<evidence type="ECO:0000256" key="1">
    <source>
        <dbReference type="SAM" id="MobiDB-lite"/>
    </source>
</evidence>
<dbReference type="SMART" id="SM00382">
    <property type="entry name" value="AAA"/>
    <property type="match status" value="1"/>
</dbReference>
<evidence type="ECO:0000313" key="4">
    <source>
        <dbReference type="Proteomes" id="UP000515873"/>
    </source>
</evidence>
<dbReference type="AlphaFoldDB" id="A0A7G8Q9M5"/>
<dbReference type="InterPro" id="IPR027417">
    <property type="entry name" value="P-loop_NTPase"/>
</dbReference>
<dbReference type="Pfam" id="PF07728">
    <property type="entry name" value="AAA_5"/>
    <property type="match status" value="1"/>
</dbReference>
<accession>A0A7G8Q9M5</accession>
<dbReference type="KEGG" id="dtl:H8F01_10405"/>
<protein>
    <submittedName>
        <fullName evidence="3">AAA family ATPase</fullName>
    </submittedName>
</protein>
<organism evidence="3 4">
    <name type="scientific">Dyella telluris</name>
    <dbReference type="NCBI Taxonomy" id="2763498"/>
    <lineage>
        <taxon>Bacteria</taxon>
        <taxon>Pseudomonadati</taxon>
        <taxon>Pseudomonadota</taxon>
        <taxon>Gammaproteobacteria</taxon>
        <taxon>Lysobacterales</taxon>
        <taxon>Rhodanobacteraceae</taxon>
        <taxon>Dyella</taxon>
    </lineage>
</organism>
<feature type="domain" description="AAA+ ATPase" evidence="2">
    <location>
        <begin position="293"/>
        <end position="595"/>
    </location>
</feature>
<dbReference type="GO" id="GO:0016887">
    <property type="term" value="F:ATP hydrolysis activity"/>
    <property type="evidence" value="ECO:0007669"/>
    <property type="project" value="InterPro"/>
</dbReference>
<evidence type="ECO:0000313" key="3">
    <source>
        <dbReference type="EMBL" id="QNK03483.1"/>
    </source>
</evidence>
<name>A0A7G8Q9M5_9GAMM</name>
<dbReference type="Proteomes" id="UP000515873">
    <property type="component" value="Chromosome"/>
</dbReference>
<sequence>MALVAPGYDYSAVLTSAKEWIARCLVGDGSMFFGRTLWTAENFQALHVHYVLRLDTGEGSFLAKLHAQLDDAPRDAKLLMAEIYWAMQLFPNNSLPETKVAQIQQIASWADETIELDCRWLEKDVLAGVGSSGPGYSTHFWRELVFVIRLCQRVKSLGQGERVSIFEHYQALADLLAEETRTDDRQFRHMLRFFAFPERVERMSSNRNRIDVLVAFGVADRRAISGWSDVDLDDALLDLRGRLGEELGTQVLDFYDPPLVSRWKADTHQPNDSEPEVNEDTAANDSSAVHMGSPVNLILFGPPGTGKTRHIEGLKALYSDTLADVDRPDWLRGLVTDMGWLPVFAAALAHLGHPSTARDIAGTELCVAKAAPSQRRPRQVPPPVAIYLQEHASASLQSAPSVTRRAPAIFDRSDDGRWVLVENWRELSPESAALFDAWQQGPQAGAAALRRYRMVTFHPSYGYEDFIEGIRPVEDETGQVAFRLVDGVFKQLCEQAAKNPRHRYAVFIDEINRANLSKVFGELITLIELDKRVTVDGQGGFSGSTVYLPGSQMHFGVPSNVDIYGTMNTADRSIALMDVALRRRFTFREMSPNYDVLGITRDGIDLSRLLKVMNARIQYLLDREHCLGHGYLTSVDAADGLARTFAQQIIPLLQEYFFDDWSKIRLILSSVSGDCPFLGDVTTRATELFPGVTVNDLPAQQTRFRVTDPETWTVEHFVSLYV</sequence>
<dbReference type="Gene3D" id="3.40.50.300">
    <property type="entry name" value="P-loop containing nucleotide triphosphate hydrolases"/>
    <property type="match status" value="1"/>
</dbReference>
<keyword evidence="4" id="KW-1185">Reference proteome</keyword>
<dbReference type="EMBL" id="CP060412">
    <property type="protein sequence ID" value="QNK03483.1"/>
    <property type="molecule type" value="Genomic_DNA"/>
</dbReference>
<dbReference type="InterPro" id="IPR052934">
    <property type="entry name" value="Methyl-DNA_Rec/Restrict_Enz"/>
</dbReference>
<dbReference type="RefSeq" id="WP_187058949.1">
    <property type="nucleotide sequence ID" value="NZ_CP060412.1"/>
</dbReference>
<gene>
    <name evidence="3" type="ORF">H8F01_10405</name>
</gene>
<feature type="region of interest" description="Disordered" evidence="1">
    <location>
        <begin position="263"/>
        <end position="286"/>
    </location>
</feature>
<dbReference type="GO" id="GO:0005524">
    <property type="term" value="F:ATP binding"/>
    <property type="evidence" value="ECO:0007669"/>
    <property type="project" value="InterPro"/>
</dbReference>
<dbReference type="PANTHER" id="PTHR37291">
    <property type="entry name" value="5-METHYLCYTOSINE-SPECIFIC RESTRICTION ENZYME B"/>
    <property type="match status" value="1"/>
</dbReference>
<reference evidence="3 4" key="1">
    <citation type="submission" date="2020-08" db="EMBL/GenBank/DDBJ databases">
        <title>Dyella sp. G9 isolated from forest soil.</title>
        <authorList>
            <person name="Fu J."/>
            <person name="Qiu L."/>
        </authorList>
    </citation>
    <scope>NUCLEOTIDE SEQUENCE [LARGE SCALE GENOMIC DNA]</scope>
    <source>
        <strain evidence="3 4">G9</strain>
    </source>
</reference>
<evidence type="ECO:0000259" key="2">
    <source>
        <dbReference type="SMART" id="SM00382"/>
    </source>
</evidence>
<dbReference type="REBASE" id="441906">
    <property type="entry name" value="DspG9McrBCP"/>
</dbReference>
<proteinExistence type="predicted"/>
<dbReference type="InterPro" id="IPR011704">
    <property type="entry name" value="ATPase_dyneun-rel_AAA"/>
</dbReference>
<dbReference type="PANTHER" id="PTHR37291:SF1">
    <property type="entry name" value="TYPE IV METHYL-DIRECTED RESTRICTION ENZYME ECOKMCRB SUBUNIT"/>
    <property type="match status" value="1"/>
</dbReference>
<dbReference type="InterPro" id="IPR003593">
    <property type="entry name" value="AAA+_ATPase"/>
</dbReference>
<dbReference type="SUPFAM" id="SSF52540">
    <property type="entry name" value="P-loop containing nucleoside triphosphate hydrolases"/>
    <property type="match status" value="1"/>
</dbReference>